<name>A0A1E3H1J0_9HYPH</name>
<feature type="region of interest" description="Disordered" evidence="1">
    <location>
        <begin position="126"/>
        <end position="159"/>
    </location>
</feature>
<evidence type="ECO:0000313" key="2">
    <source>
        <dbReference type="EMBL" id="ODN70193.1"/>
    </source>
</evidence>
<comment type="caution">
    <text evidence="2">The sequence shown here is derived from an EMBL/GenBank/DDBJ whole genome shotgun (WGS) entry which is preliminary data.</text>
</comment>
<evidence type="ECO:0000313" key="3">
    <source>
        <dbReference type="Proteomes" id="UP000094622"/>
    </source>
</evidence>
<dbReference type="EMBL" id="MCRJ01000058">
    <property type="protein sequence ID" value="ODN70193.1"/>
    <property type="molecule type" value="Genomic_DNA"/>
</dbReference>
<sequence length="159" mass="16925">MKTARALHLRIVLHDRLTPSGGGMTSCPDVVRLVPDSGLVLRAHDGAWLSRQQMRIFCAVAASYHRRVPVGEIVEALTFDDPTGGAATIIDIIKVATLTITRGSPASACRLSVRIAAFAPSTISATRRTTARPPSFVPVRRSPPGRKDPDLLGPDLGAP</sequence>
<organism evidence="2 3">
    <name type="scientific">Methylobrevis pamukkalensis</name>
    <dbReference type="NCBI Taxonomy" id="1439726"/>
    <lineage>
        <taxon>Bacteria</taxon>
        <taxon>Pseudomonadati</taxon>
        <taxon>Pseudomonadota</taxon>
        <taxon>Alphaproteobacteria</taxon>
        <taxon>Hyphomicrobiales</taxon>
        <taxon>Pleomorphomonadaceae</taxon>
        <taxon>Methylobrevis</taxon>
    </lineage>
</organism>
<feature type="compositionally biased region" description="Low complexity" evidence="1">
    <location>
        <begin position="126"/>
        <end position="142"/>
    </location>
</feature>
<protein>
    <submittedName>
        <fullName evidence="2">Uncharacterized protein</fullName>
    </submittedName>
</protein>
<dbReference type="PROSITE" id="PS51257">
    <property type="entry name" value="PROKAR_LIPOPROTEIN"/>
    <property type="match status" value="1"/>
</dbReference>
<reference evidence="2 3" key="1">
    <citation type="submission" date="2016-07" db="EMBL/GenBank/DDBJ databases">
        <title>Draft Genome Sequence of Methylobrevis pamukkalensis PK2.</title>
        <authorList>
            <person name="Vasilenko O.V."/>
            <person name="Doronina N.V."/>
            <person name="Shmareva M.N."/>
            <person name="Tarlachkov S.V."/>
            <person name="Mustakhimov I."/>
            <person name="Trotsenko Y.A."/>
        </authorList>
    </citation>
    <scope>NUCLEOTIDE SEQUENCE [LARGE SCALE GENOMIC DNA]</scope>
    <source>
        <strain evidence="2 3">PK2</strain>
    </source>
</reference>
<gene>
    <name evidence="2" type="ORF">A6302_02467</name>
</gene>
<dbReference type="RefSeq" id="WP_069307073.1">
    <property type="nucleotide sequence ID" value="NZ_MCRJ01000058.1"/>
</dbReference>
<accession>A0A1E3H1J0</accession>
<dbReference type="AlphaFoldDB" id="A0A1E3H1J0"/>
<evidence type="ECO:0000256" key="1">
    <source>
        <dbReference type="SAM" id="MobiDB-lite"/>
    </source>
</evidence>
<keyword evidence="3" id="KW-1185">Reference proteome</keyword>
<proteinExistence type="predicted"/>
<dbReference type="Proteomes" id="UP000094622">
    <property type="component" value="Unassembled WGS sequence"/>
</dbReference>